<dbReference type="Pfam" id="PF13884">
    <property type="entry name" value="Peptidase_S74"/>
    <property type="match status" value="1"/>
</dbReference>
<feature type="domain" description="Peptidase S74" evidence="1">
    <location>
        <begin position="240"/>
        <end position="343"/>
    </location>
</feature>
<dbReference type="PROSITE" id="PS51688">
    <property type="entry name" value="ICA"/>
    <property type="match status" value="1"/>
</dbReference>
<sequence>MTERNRLYLKQEFKDGERPNGEDFSDLLDSFLNLEDDGMSLDLDSNLTLSRGIKLGNSDSTIPGTLRFNGVTVEFFDGTSWTQLGGGSSVFQAIGAAGGVAYAAGNVGIGDFSAAEPTHRFEVNLGANASVSERVRFGNVVCSNGNGGAAGDAFIYHQAFDSSSSYALRQRSSGELRINSISTQRIRFVQDGNKDRMTITKNGNVVIGAANDIDATGATVFQVNGSAGKNDGDTLWSLISDARVKKDIRDLDLGLAELKHIRPVRYQYTGAAGTVKDLECIGVIGQEIEKFIPETIKKINLDKISDKNSFGDLRVYNGSALIYVLINSVKELAVMLEKQNEKITALNNKGLK</sequence>
<name>A0A3B1B4K0_9ZZZZ</name>
<dbReference type="AlphaFoldDB" id="A0A3B1B4K0"/>
<dbReference type="EMBL" id="UOFS01000048">
    <property type="protein sequence ID" value="VAX01195.1"/>
    <property type="molecule type" value="Genomic_DNA"/>
</dbReference>
<protein>
    <recommendedName>
        <fullName evidence="1">Peptidase S74 domain-containing protein</fullName>
    </recommendedName>
</protein>
<organism evidence="2">
    <name type="scientific">hydrothermal vent metagenome</name>
    <dbReference type="NCBI Taxonomy" id="652676"/>
    <lineage>
        <taxon>unclassified sequences</taxon>
        <taxon>metagenomes</taxon>
        <taxon>ecological metagenomes</taxon>
    </lineage>
</organism>
<accession>A0A3B1B4K0</accession>
<gene>
    <name evidence="2" type="ORF">MNBD_GAMMA22-3079</name>
</gene>
<reference evidence="2" key="1">
    <citation type="submission" date="2018-06" db="EMBL/GenBank/DDBJ databases">
        <authorList>
            <person name="Zhirakovskaya E."/>
        </authorList>
    </citation>
    <scope>NUCLEOTIDE SEQUENCE</scope>
</reference>
<evidence type="ECO:0000259" key="1">
    <source>
        <dbReference type="PROSITE" id="PS51688"/>
    </source>
</evidence>
<dbReference type="InterPro" id="IPR030392">
    <property type="entry name" value="S74_ICA"/>
</dbReference>
<proteinExistence type="predicted"/>
<evidence type="ECO:0000313" key="2">
    <source>
        <dbReference type="EMBL" id="VAX01195.1"/>
    </source>
</evidence>